<evidence type="ECO:0000313" key="3">
    <source>
        <dbReference type="Proteomes" id="UP000007963"/>
    </source>
</evidence>
<dbReference type="eggNOG" id="KOG3699">
    <property type="taxonomic scope" value="Eukaryota"/>
</dbReference>
<dbReference type="SUPFAM" id="SSF53639">
    <property type="entry name" value="AraD/HMP-PK domain-like"/>
    <property type="match status" value="1"/>
</dbReference>
<dbReference type="AlphaFoldDB" id="Q0CF53"/>
<name>Q0CF53_ASPTN</name>
<feature type="domain" description="Class II aldolase/adducin N-terminal" evidence="1">
    <location>
        <begin position="59"/>
        <end position="242"/>
    </location>
</feature>
<dbReference type="STRING" id="341663.Q0CF53"/>
<dbReference type="PANTHER" id="PTHR10672:SF40">
    <property type="entry name" value="CLASS II ALDOLASE_ADDUCIN DOMAIN PROTEIN (AFU_ORTHOLOGUE AFUA_3G09800)"/>
    <property type="match status" value="1"/>
</dbReference>
<dbReference type="VEuPathDB" id="FungiDB:ATEG_07681"/>
<dbReference type="OrthoDB" id="3238794at2759"/>
<dbReference type="InterPro" id="IPR001303">
    <property type="entry name" value="Aldolase_II/adducin_N"/>
</dbReference>
<proteinExistence type="predicted"/>
<dbReference type="GO" id="GO:0005856">
    <property type="term" value="C:cytoskeleton"/>
    <property type="evidence" value="ECO:0007669"/>
    <property type="project" value="TreeGrafter"/>
</dbReference>
<dbReference type="OMA" id="LMERSCK"/>
<dbReference type="InterPro" id="IPR051017">
    <property type="entry name" value="Aldolase-II_Adducin_sf"/>
</dbReference>
<evidence type="ECO:0000259" key="1">
    <source>
        <dbReference type="SMART" id="SM01007"/>
    </source>
</evidence>
<dbReference type="HOGENOM" id="CLU_006033_1_2_1"/>
<dbReference type="Proteomes" id="UP000007963">
    <property type="component" value="Unassembled WGS sequence"/>
</dbReference>
<dbReference type="GeneID" id="4322835"/>
<dbReference type="GO" id="GO:0051015">
    <property type="term" value="F:actin filament binding"/>
    <property type="evidence" value="ECO:0007669"/>
    <property type="project" value="TreeGrafter"/>
</dbReference>
<dbReference type="PANTHER" id="PTHR10672">
    <property type="entry name" value="ADDUCIN"/>
    <property type="match status" value="1"/>
</dbReference>
<sequence>MSPAAIPKLAQENGIPAISKDTDISSKATPLEQMGHQNVALPKIPVFDSFEAQRQWQLGHMVRAFHVFAREGYAEGISGHISVRDPEFEDRFWINPLAVHFGMMKVSDLICIDTKGNVVDGNMSVPANAAGVSIHTACHLARPDVHAICHTHSPYGRAWSAFARPLEMLSQDACYLYNAHSIYENFGGIALAEREGKRIAAALGPKNKACILQNHGLLTVGGTVDEAAYLFICMERSCKGQLLIEAAASNGIPKLLISQEEAEYTFRMASDPQTLYWEFQPHLRYEEFCDGYRGKREDKTRICNSEAMEEAKTRES</sequence>
<dbReference type="Gene3D" id="3.40.225.10">
    <property type="entry name" value="Class II aldolase/adducin N-terminal domain"/>
    <property type="match status" value="1"/>
</dbReference>
<reference evidence="3" key="1">
    <citation type="submission" date="2005-09" db="EMBL/GenBank/DDBJ databases">
        <title>Annotation of the Aspergillus terreus NIH2624 genome.</title>
        <authorList>
            <person name="Birren B.W."/>
            <person name="Lander E.S."/>
            <person name="Galagan J.E."/>
            <person name="Nusbaum C."/>
            <person name="Devon K."/>
            <person name="Henn M."/>
            <person name="Ma L.-J."/>
            <person name="Jaffe D.B."/>
            <person name="Butler J."/>
            <person name="Alvarez P."/>
            <person name="Gnerre S."/>
            <person name="Grabherr M."/>
            <person name="Kleber M."/>
            <person name="Mauceli E.W."/>
            <person name="Brockman W."/>
            <person name="Rounsley S."/>
            <person name="Young S.K."/>
            <person name="LaButti K."/>
            <person name="Pushparaj V."/>
            <person name="DeCaprio D."/>
            <person name="Crawford M."/>
            <person name="Koehrsen M."/>
            <person name="Engels R."/>
            <person name="Montgomery P."/>
            <person name="Pearson M."/>
            <person name="Howarth C."/>
            <person name="Larson L."/>
            <person name="Luoma S."/>
            <person name="White J."/>
            <person name="Alvarado L."/>
            <person name="Kodira C.D."/>
            <person name="Zeng Q."/>
            <person name="Oleary S."/>
            <person name="Yandava C."/>
            <person name="Denning D.W."/>
            <person name="Nierman W.C."/>
            <person name="Milne T."/>
            <person name="Madden K."/>
        </authorList>
    </citation>
    <scope>NUCLEOTIDE SEQUENCE [LARGE SCALE GENOMIC DNA]</scope>
    <source>
        <strain evidence="3">NIH 2624 / FGSC A1156</strain>
    </source>
</reference>
<evidence type="ECO:0000313" key="2">
    <source>
        <dbReference type="EMBL" id="EAU31943.1"/>
    </source>
</evidence>
<organism evidence="2 3">
    <name type="scientific">Aspergillus terreus (strain NIH 2624 / FGSC A1156)</name>
    <dbReference type="NCBI Taxonomy" id="341663"/>
    <lineage>
        <taxon>Eukaryota</taxon>
        <taxon>Fungi</taxon>
        <taxon>Dikarya</taxon>
        <taxon>Ascomycota</taxon>
        <taxon>Pezizomycotina</taxon>
        <taxon>Eurotiomycetes</taxon>
        <taxon>Eurotiomycetidae</taxon>
        <taxon>Eurotiales</taxon>
        <taxon>Aspergillaceae</taxon>
        <taxon>Aspergillus</taxon>
        <taxon>Aspergillus subgen. Circumdati</taxon>
    </lineage>
</organism>
<gene>
    <name evidence="2" type="ORF">ATEG_07681</name>
</gene>
<dbReference type="FunFam" id="3.40.225.10:FF:000009">
    <property type="entry name" value="Class II aldolase/adducin N-terminal"/>
    <property type="match status" value="1"/>
</dbReference>
<dbReference type="RefSeq" id="XP_001216302.1">
    <property type="nucleotide sequence ID" value="XM_001216302.1"/>
</dbReference>
<accession>Q0CF53</accession>
<dbReference type="SMART" id="SM01007">
    <property type="entry name" value="Aldolase_II"/>
    <property type="match status" value="1"/>
</dbReference>
<dbReference type="EMBL" id="CH476604">
    <property type="protein sequence ID" value="EAU31943.1"/>
    <property type="molecule type" value="Genomic_DNA"/>
</dbReference>
<protein>
    <recommendedName>
        <fullName evidence="1">Class II aldolase/adducin N-terminal domain-containing protein</fullName>
    </recommendedName>
</protein>
<dbReference type="NCBIfam" id="NF004855">
    <property type="entry name" value="PRK06208.1"/>
    <property type="match status" value="1"/>
</dbReference>
<dbReference type="InterPro" id="IPR036409">
    <property type="entry name" value="Aldolase_II/adducin_N_sf"/>
</dbReference>
<dbReference type="Pfam" id="PF00596">
    <property type="entry name" value="Aldolase_II"/>
    <property type="match status" value="1"/>
</dbReference>